<keyword evidence="2" id="KW-0472">Membrane</keyword>
<accession>A0A229R838</accession>
<evidence type="ECO:0000256" key="2">
    <source>
        <dbReference type="SAM" id="Phobius"/>
    </source>
</evidence>
<proteinExistence type="predicted"/>
<dbReference type="RefSeq" id="WP_020629246.1">
    <property type="nucleotide sequence ID" value="NZ_KB913032.1"/>
</dbReference>
<evidence type="ECO:0000256" key="1">
    <source>
        <dbReference type="SAM" id="MobiDB-lite"/>
    </source>
</evidence>
<dbReference type="AlphaFoldDB" id="A0A229R838"/>
<protein>
    <submittedName>
        <fullName evidence="3">Uncharacterized protein</fullName>
    </submittedName>
</protein>
<dbReference type="EMBL" id="NMQU01000179">
    <property type="protein sequence ID" value="OXM42796.1"/>
    <property type="molecule type" value="Genomic_DNA"/>
</dbReference>
<feature type="transmembrane region" description="Helical" evidence="2">
    <location>
        <begin position="15"/>
        <end position="34"/>
    </location>
</feature>
<keyword evidence="2" id="KW-0812">Transmembrane</keyword>
<feature type="compositionally biased region" description="Basic and acidic residues" evidence="1">
    <location>
        <begin position="79"/>
        <end position="90"/>
    </location>
</feature>
<keyword evidence="2" id="KW-1133">Transmembrane helix</keyword>
<name>A0A229R838_AMYAL</name>
<gene>
    <name evidence="3" type="ORF">CFP75_41375</name>
</gene>
<evidence type="ECO:0000313" key="4">
    <source>
        <dbReference type="Proteomes" id="UP000215563"/>
    </source>
</evidence>
<organism evidence="3 4">
    <name type="scientific">Amycolatopsis alba DSM 44262</name>
    <dbReference type="NCBI Taxonomy" id="1125972"/>
    <lineage>
        <taxon>Bacteria</taxon>
        <taxon>Bacillati</taxon>
        <taxon>Actinomycetota</taxon>
        <taxon>Actinomycetes</taxon>
        <taxon>Pseudonocardiales</taxon>
        <taxon>Pseudonocardiaceae</taxon>
        <taxon>Amycolatopsis</taxon>
    </lineage>
</organism>
<evidence type="ECO:0000313" key="3">
    <source>
        <dbReference type="EMBL" id="OXM42796.1"/>
    </source>
</evidence>
<dbReference type="Proteomes" id="UP000215563">
    <property type="component" value="Unassembled WGS sequence"/>
</dbReference>
<sequence>MSEFVARVSTLSTTGLFAASVFSITVFFGIWLVLRPFRAKVKSVGRIRIKALFFEIEIGPPSPEDTEDEISEQQPPAKDAPKIADSDPPS</sequence>
<keyword evidence="4" id="KW-1185">Reference proteome</keyword>
<comment type="caution">
    <text evidence="3">The sequence shown here is derived from an EMBL/GenBank/DDBJ whole genome shotgun (WGS) entry which is preliminary data.</text>
</comment>
<feature type="region of interest" description="Disordered" evidence="1">
    <location>
        <begin position="59"/>
        <end position="90"/>
    </location>
</feature>
<reference evidence="3 4" key="1">
    <citation type="submission" date="2017-07" db="EMBL/GenBank/DDBJ databases">
        <title>Amycolatopsis alba DSM 44262 Genome sequencing and assembly.</title>
        <authorList>
            <person name="Kaur N."/>
            <person name="Mayilraj S."/>
        </authorList>
    </citation>
    <scope>NUCLEOTIDE SEQUENCE [LARGE SCALE GENOMIC DNA]</scope>
    <source>
        <strain evidence="3 4">DSM 44262</strain>
    </source>
</reference>